<gene>
    <name evidence="1" type="ORF">E3T53_04365</name>
</gene>
<dbReference type="RefSeq" id="WP_134173904.1">
    <property type="nucleotide sequence ID" value="NZ_SODI01000001.1"/>
</dbReference>
<evidence type="ECO:0000313" key="1">
    <source>
        <dbReference type="EMBL" id="TFD80863.1"/>
    </source>
</evidence>
<accession>A0A4Y8KSB3</accession>
<organism evidence="1 2">
    <name type="scientific">Cryobacterium psychrophilum</name>
    <dbReference type="NCBI Taxonomy" id="41988"/>
    <lineage>
        <taxon>Bacteria</taxon>
        <taxon>Bacillati</taxon>
        <taxon>Actinomycetota</taxon>
        <taxon>Actinomycetes</taxon>
        <taxon>Micrococcales</taxon>
        <taxon>Microbacteriaceae</taxon>
        <taxon>Cryobacterium</taxon>
    </lineage>
</organism>
<dbReference type="AlphaFoldDB" id="A0A4Y8KSB3"/>
<name>A0A4Y8KSB3_9MICO</name>
<comment type="caution">
    <text evidence="1">The sequence shown here is derived from an EMBL/GenBank/DDBJ whole genome shotgun (WGS) entry which is preliminary data.</text>
</comment>
<dbReference type="Proteomes" id="UP000298218">
    <property type="component" value="Unassembled WGS sequence"/>
</dbReference>
<sequence>MIDSTTHGVDGIRRIQRFIGPRTEAYTLLRGAMNADANARLAALTPREATRPTSAEYVAAAR</sequence>
<evidence type="ECO:0000313" key="2">
    <source>
        <dbReference type="Proteomes" id="UP000298218"/>
    </source>
</evidence>
<proteinExistence type="predicted"/>
<keyword evidence="2" id="KW-1185">Reference proteome</keyword>
<protein>
    <submittedName>
        <fullName evidence="1">Uncharacterized protein</fullName>
    </submittedName>
</protein>
<dbReference type="EMBL" id="SOHQ01000013">
    <property type="protein sequence ID" value="TFD80863.1"/>
    <property type="molecule type" value="Genomic_DNA"/>
</dbReference>
<reference evidence="1 2" key="1">
    <citation type="submission" date="2019-03" db="EMBL/GenBank/DDBJ databases">
        <title>Genomics of glacier-inhabiting Cryobacterium strains.</title>
        <authorList>
            <person name="Liu Q."/>
            <person name="Xin Y.-H."/>
        </authorList>
    </citation>
    <scope>NUCLEOTIDE SEQUENCE [LARGE SCALE GENOMIC DNA]</scope>
    <source>
        <strain evidence="1 2">CGMCC 1.4292</strain>
    </source>
</reference>